<sequence>MNAIEAFSRHAHTYEDHATVQKRVAHRLLECLPSSAQIREILELGCGTGHFSDLVLQKHPTAHMTLLDPSEAMLEQVRRRPWSSQVNLIQTCAEQYRPEGPQDLIVSSSAAQWFSHPIKDLKRYQQFLRPGGTLAFSVYVEGTLQEWNECVRESCKRHGLAAPAHQGLLSIARWQNWSDLRCFTETHTLLYPDAFQALKAIQRTGAAGSDVQLPAHVMREAIRIYGSRYPEGVPVTYQVFYGKVQK</sequence>
<accession>A0A511N103</accession>
<dbReference type="OrthoDB" id="9774345at2"/>
<evidence type="ECO:0000313" key="2">
    <source>
        <dbReference type="Proteomes" id="UP000321306"/>
    </source>
</evidence>
<dbReference type="CDD" id="cd02440">
    <property type="entry name" value="AdoMet_MTases"/>
    <property type="match status" value="1"/>
</dbReference>
<dbReference type="GO" id="GO:0008168">
    <property type="term" value="F:methyltransferase activity"/>
    <property type="evidence" value="ECO:0007669"/>
    <property type="project" value="UniProtKB-KW"/>
</dbReference>
<gene>
    <name evidence="1" type="primary">bioC</name>
    <name evidence="1" type="ORF">DC3_16910</name>
</gene>
<evidence type="ECO:0000313" key="1">
    <source>
        <dbReference type="EMBL" id="GEM46056.1"/>
    </source>
</evidence>
<keyword evidence="1" id="KW-0808">Transferase</keyword>
<dbReference type="PANTHER" id="PTHR43861">
    <property type="entry name" value="TRANS-ACONITATE 2-METHYLTRANSFERASE-RELATED"/>
    <property type="match status" value="1"/>
</dbReference>
<dbReference type="Proteomes" id="UP000321306">
    <property type="component" value="Unassembled WGS sequence"/>
</dbReference>
<comment type="caution">
    <text evidence="1">The sequence shown here is derived from an EMBL/GenBank/DDBJ whole genome shotgun (WGS) entry which is preliminary data.</text>
</comment>
<organism evidence="1 2">
    <name type="scientific">Deinococcus cellulosilyticus (strain DSM 18568 / NBRC 106333 / KACC 11606 / 5516J-15)</name>
    <dbReference type="NCBI Taxonomy" id="1223518"/>
    <lineage>
        <taxon>Bacteria</taxon>
        <taxon>Thermotogati</taxon>
        <taxon>Deinococcota</taxon>
        <taxon>Deinococci</taxon>
        <taxon>Deinococcales</taxon>
        <taxon>Deinococcaceae</taxon>
        <taxon>Deinococcus</taxon>
    </lineage>
</organism>
<dbReference type="EMBL" id="BJXB01000006">
    <property type="protein sequence ID" value="GEM46056.1"/>
    <property type="molecule type" value="Genomic_DNA"/>
</dbReference>
<dbReference type="Pfam" id="PF13489">
    <property type="entry name" value="Methyltransf_23"/>
    <property type="match status" value="1"/>
</dbReference>
<proteinExistence type="predicted"/>
<dbReference type="RefSeq" id="WP_146883877.1">
    <property type="nucleotide sequence ID" value="NZ_BJXB01000006.1"/>
</dbReference>
<dbReference type="PANTHER" id="PTHR43861:SF1">
    <property type="entry name" value="TRANS-ACONITATE 2-METHYLTRANSFERASE"/>
    <property type="match status" value="1"/>
</dbReference>
<dbReference type="Gene3D" id="3.40.50.150">
    <property type="entry name" value="Vaccinia Virus protein VP39"/>
    <property type="match status" value="1"/>
</dbReference>
<dbReference type="InterPro" id="IPR029063">
    <property type="entry name" value="SAM-dependent_MTases_sf"/>
</dbReference>
<dbReference type="SUPFAM" id="SSF53335">
    <property type="entry name" value="S-adenosyl-L-methionine-dependent methyltransferases"/>
    <property type="match status" value="1"/>
</dbReference>
<reference evidence="1 2" key="1">
    <citation type="submission" date="2019-07" db="EMBL/GenBank/DDBJ databases">
        <title>Whole genome shotgun sequence of Deinococcus cellulosilyticus NBRC 106333.</title>
        <authorList>
            <person name="Hosoyama A."/>
            <person name="Uohara A."/>
            <person name="Ohji S."/>
            <person name="Ichikawa N."/>
        </authorList>
    </citation>
    <scope>NUCLEOTIDE SEQUENCE [LARGE SCALE GENOMIC DNA]</scope>
    <source>
        <strain evidence="1 2">NBRC 106333</strain>
    </source>
</reference>
<dbReference type="GO" id="GO:0032259">
    <property type="term" value="P:methylation"/>
    <property type="evidence" value="ECO:0007669"/>
    <property type="project" value="UniProtKB-KW"/>
</dbReference>
<protein>
    <submittedName>
        <fullName evidence="1">Malonyl-[acyl-carrier protein] O-methyltransferase</fullName>
    </submittedName>
</protein>
<name>A0A511N103_DEIC1</name>
<keyword evidence="2" id="KW-1185">Reference proteome</keyword>
<keyword evidence="1" id="KW-0489">Methyltransferase</keyword>
<dbReference type="AlphaFoldDB" id="A0A511N103"/>